<comment type="caution">
    <text evidence="13">The sequence shown here is derived from an EMBL/GenBank/DDBJ whole genome shotgun (WGS) entry which is preliminary data.</text>
</comment>
<keyword evidence="7" id="KW-0408">Iron</keyword>
<evidence type="ECO:0000256" key="3">
    <source>
        <dbReference type="ARBA" id="ARBA00022692"/>
    </source>
</evidence>
<feature type="transmembrane region" description="Helical" evidence="12">
    <location>
        <begin position="88"/>
        <end position="107"/>
    </location>
</feature>
<keyword evidence="6" id="KW-0560">Oxidoreductase</keyword>
<keyword evidence="9 12" id="KW-0472">Membrane</keyword>
<keyword evidence="4" id="KW-0479">Metal-binding</keyword>
<dbReference type="PANTHER" id="PTHR35457">
    <property type="entry name" value="HEME A SYNTHASE"/>
    <property type="match status" value="1"/>
</dbReference>
<feature type="transmembrane region" description="Helical" evidence="12">
    <location>
        <begin position="12"/>
        <end position="33"/>
    </location>
</feature>
<evidence type="ECO:0000256" key="10">
    <source>
        <dbReference type="ARBA" id="ARBA00023157"/>
    </source>
</evidence>
<feature type="transmembrane region" description="Helical" evidence="12">
    <location>
        <begin position="147"/>
        <end position="168"/>
    </location>
</feature>
<evidence type="ECO:0000256" key="1">
    <source>
        <dbReference type="ARBA" id="ARBA00004141"/>
    </source>
</evidence>
<evidence type="ECO:0000256" key="12">
    <source>
        <dbReference type="SAM" id="Phobius"/>
    </source>
</evidence>
<dbReference type="InterPro" id="IPR050450">
    <property type="entry name" value="COX15/CtaA_HemeA_synthase"/>
</dbReference>
<evidence type="ECO:0000256" key="4">
    <source>
        <dbReference type="ARBA" id="ARBA00022723"/>
    </source>
</evidence>
<keyword evidence="14" id="KW-1185">Reference proteome</keyword>
<evidence type="ECO:0000313" key="14">
    <source>
        <dbReference type="Proteomes" id="UP001500298"/>
    </source>
</evidence>
<dbReference type="InterPro" id="IPR003780">
    <property type="entry name" value="COX15/CtaA_fam"/>
</dbReference>
<evidence type="ECO:0000256" key="6">
    <source>
        <dbReference type="ARBA" id="ARBA00023002"/>
    </source>
</evidence>
<dbReference type="Proteomes" id="UP001500298">
    <property type="component" value="Unassembled WGS sequence"/>
</dbReference>
<feature type="transmembrane region" description="Helical" evidence="12">
    <location>
        <begin position="297"/>
        <end position="317"/>
    </location>
</feature>
<feature type="transmembrane region" description="Helical" evidence="12">
    <location>
        <begin position="189"/>
        <end position="211"/>
    </location>
</feature>
<proteinExistence type="predicted"/>
<feature type="transmembrane region" description="Helical" evidence="12">
    <location>
        <begin position="231"/>
        <end position="256"/>
    </location>
</feature>
<feature type="transmembrane region" description="Helical" evidence="12">
    <location>
        <begin position="119"/>
        <end position="141"/>
    </location>
</feature>
<evidence type="ECO:0000256" key="7">
    <source>
        <dbReference type="ARBA" id="ARBA00023004"/>
    </source>
</evidence>
<dbReference type="PANTHER" id="PTHR35457:SF1">
    <property type="entry name" value="HEME A SYNTHASE"/>
    <property type="match status" value="1"/>
</dbReference>
<keyword evidence="10" id="KW-1015">Disulfide bond</keyword>
<dbReference type="Pfam" id="PF02628">
    <property type="entry name" value="COX15-CtaA"/>
    <property type="match status" value="1"/>
</dbReference>
<feature type="transmembrane region" description="Helical" evidence="12">
    <location>
        <begin position="268"/>
        <end position="291"/>
    </location>
</feature>
<keyword evidence="5 12" id="KW-1133">Transmembrane helix</keyword>
<dbReference type="RefSeq" id="WP_345371805.1">
    <property type="nucleotide sequence ID" value="NZ_BAABJX010000033.1"/>
</dbReference>
<keyword evidence="3 12" id="KW-0812">Transmembrane</keyword>
<evidence type="ECO:0000256" key="8">
    <source>
        <dbReference type="ARBA" id="ARBA00023133"/>
    </source>
</evidence>
<evidence type="ECO:0000256" key="5">
    <source>
        <dbReference type="ARBA" id="ARBA00022989"/>
    </source>
</evidence>
<sequence>MQEKTSSRERYYRRFGVITIVAVFFLILVGGIVRSTGSGLGCPDWPQCFGQWVPPTDISELPADYKTVFAIEGKQIADFSALKTWIEYVNRLVGVLIGLFVFITLLLSTQYWSRDRLVFWMSLAAFVLVGFNGWLGSVVVATHLKPVIITGHMLLALVTVGVLIFAVARSYGAVSHIPKVNNVPKINKWLAVVVVLSILQLVFGTQVRQAIDTVANSMGEAGRHLWIENTGIMFYIHRSFSIVVFLANAYLAKLIIGSVSKQESLYHWSIILLGLLGMEILTGVIMAYFAIPAFTQPLHLLLGALIFGLQFYLILLVNYEKVMLTTKVDKAEELETV</sequence>
<keyword evidence="8" id="KW-0350">Heme biosynthesis</keyword>
<reference evidence="14" key="1">
    <citation type="journal article" date="2019" name="Int. J. Syst. Evol. Microbiol.">
        <title>The Global Catalogue of Microorganisms (GCM) 10K type strain sequencing project: providing services to taxonomists for standard genome sequencing and annotation.</title>
        <authorList>
            <consortium name="The Broad Institute Genomics Platform"/>
            <consortium name="The Broad Institute Genome Sequencing Center for Infectious Disease"/>
            <person name="Wu L."/>
            <person name="Ma J."/>
        </authorList>
    </citation>
    <scope>NUCLEOTIDE SEQUENCE [LARGE SCALE GENOMIC DNA]</scope>
    <source>
        <strain evidence="14">JCM 18326</strain>
    </source>
</reference>
<keyword evidence="2" id="KW-1003">Cell membrane</keyword>
<comment type="subcellular location">
    <subcellularLocation>
        <location evidence="1">Membrane</location>
        <topology evidence="1">Multi-pass membrane protein</topology>
    </subcellularLocation>
</comment>
<name>A0ABP9DDE2_9BACT</name>
<dbReference type="EMBL" id="BAABJX010000033">
    <property type="protein sequence ID" value="GAA4836693.1"/>
    <property type="molecule type" value="Genomic_DNA"/>
</dbReference>
<gene>
    <name evidence="13" type="ORF">GCM10023331_22380</name>
</gene>
<evidence type="ECO:0000313" key="13">
    <source>
        <dbReference type="EMBL" id="GAA4836693.1"/>
    </source>
</evidence>
<comment type="pathway">
    <text evidence="11">Porphyrin-containing compound metabolism.</text>
</comment>
<protein>
    <submittedName>
        <fullName evidence="13">COX15/CtaA family protein</fullName>
    </submittedName>
</protein>
<organism evidence="13 14">
    <name type="scientific">Algivirga pacifica</name>
    <dbReference type="NCBI Taxonomy" id="1162670"/>
    <lineage>
        <taxon>Bacteria</taxon>
        <taxon>Pseudomonadati</taxon>
        <taxon>Bacteroidota</taxon>
        <taxon>Cytophagia</taxon>
        <taxon>Cytophagales</taxon>
        <taxon>Flammeovirgaceae</taxon>
        <taxon>Algivirga</taxon>
    </lineage>
</organism>
<evidence type="ECO:0000256" key="2">
    <source>
        <dbReference type="ARBA" id="ARBA00022475"/>
    </source>
</evidence>
<accession>A0ABP9DDE2</accession>
<evidence type="ECO:0000256" key="9">
    <source>
        <dbReference type="ARBA" id="ARBA00023136"/>
    </source>
</evidence>
<evidence type="ECO:0000256" key="11">
    <source>
        <dbReference type="ARBA" id="ARBA00023444"/>
    </source>
</evidence>